<dbReference type="AlphaFoldDB" id="A0A1H1T472"/>
<evidence type="ECO:0000313" key="2">
    <source>
        <dbReference type="Proteomes" id="UP000198859"/>
    </source>
</evidence>
<dbReference type="InterPro" id="IPR021373">
    <property type="entry name" value="DUF2993"/>
</dbReference>
<name>A0A1H1T472_9ACTN</name>
<organism evidence="1 2">
    <name type="scientific">Nocardioides scoriae</name>
    <dbReference type="NCBI Taxonomy" id="642780"/>
    <lineage>
        <taxon>Bacteria</taxon>
        <taxon>Bacillati</taxon>
        <taxon>Actinomycetota</taxon>
        <taxon>Actinomycetes</taxon>
        <taxon>Propionibacteriales</taxon>
        <taxon>Nocardioidaceae</taxon>
        <taxon>Nocardioides</taxon>
    </lineage>
</organism>
<sequence>MRALLWTLVVLVLLAVGLDRGADWYAERTVATRLAASQGLEQTPEVDIAGFPFLTQVAARRFDRVTATVDDLTLGSGRQRLGLADLRLTLRDVTTDRSFSRVQAARGRAVGTVSYAELGRLTGLEVTYVGEGRVRGTREVTVAGRTVRPALTVTPRLLDGTLGFADALADGSLPDAVAAPLREAFGVDVPLEGLPFGVRPTSLRATESGLRLTLVGRDLTYSG</sequence>
<protein>
    <recommendedName>
        <fullName evidence="3">DUF2993 domain-containing protein</fullName>
    </recommendedName>
</protein>
<keyword evidence="2" id="KW-1185">Reference proteome</keyword>
<accession>A0A1H1T472</accession>
<proteinExistence type="predicted"/>
<reference evidence="2" key="1">
    <citation type="submission" date="2016-10" db="EMBL/GenBank/DDBJ databases">
        <authorList>
            <person name="Varghese N."/>
            <person name="Submissions S."/>
        </authorList>
    </citation>
    <scope>NUCLEOTIDE SEQUENCE [LARGE SCALE GENOMIC DNA]</scope>
    <source>
        <strain evidence="2">DSM 22127</strain>
    </source>
</reference>
<gene>
    <name evidence="1" type="ORF">SAMN04488570_2133</name>
</gene>
<dbReference type="RefSeq" id="WP_091729339.1">
    <property type="nucleotide sequence ID" value="NZ_LT629757.1"/>
</dbReference>
<dbReference type="Pfam" id="PF11209">
    <property type="entry name" value="LmeA"/>
    <property type="match status" value="1"/>
</dbReference>
<dbReference type="EMBL" id="LT629757">
    <property type="protein sequence ID" value="SDS55015.1"/>
    <property type="molecule type" value="Genomic_DNA"/>
</dbReference>
<dbReference type="OrthoDB" id="3215846at2"/>
<dbReference type="Proteomes" id="UP000198859">
    <property type="component" value="Chromosome I"/>
</dbReference>
<dbReference type="STRING" id="642780.SAMN04488570_2133"/>
<evidence type="ECO:0008006" key="3">
    <source>
        <dbReference type="Google" id="ProtNLM"/>
    </source>
</evidence>
<evidence type="ECO:0000313" key="1">
    <source>
        <dbReference type="EMBL" id="SDS55015.1"/>
    </source>
</evidence>